<dbReference type="Proteomes" id="UP000031668">
    <property type="component" value="Unassembled WGS sequence"/>
</dbReference>
<accession>A0A0C2I589</accession>
<dbReference type="EMBL" id="JWZT01005706">
    <property type="protein sequence ID" value="KII60308.1"/>
    <property type="molecule type" value="Genomic_DNA"/>
</dbReference>
<proteinExistence type="predicted"/>
<protein>
    <submittedName>
        <fullName evidence="1">Uncharacterized protein</fullName>
    </submittedName>
</protein>
<name>A0A0C2I589_THEKT</name>
<gene>
    <name evidence="1" type="ORF">RF11_15340</name>
</gene>
<dbReference type="AlphaFoldDB" id="A0A0C2I589"/>
<evidence type="ECO:0000313" key="1">
    <source>
        <dbReference type="EMBL" id="KII60308.1"/>
    </source>
</evidence>
<keyword evidence="2" id="KW-1185">Reference proteome</keyword>
<reference evidence="1 2" key="1">
    <citation type="journal article" date="2014" name="Genome Biol. Evol.">
        <title>The genome of the myxosporean Thelohanellus kitauei shows adaptations to nutrient acquisition within its fish host.</title>
        <authorList>
            <person name="Yang Y."/>
            <person name="Xiong J."/>
            <person name="Zhou Z."/>
            <person name="Huo F."/>
            <person name="Miao W."/>
            <person name="Ran C."/>
            <person name="Liu Y."/>
            <person name="Zhang J."/>
            <person name="Feng J."/>
            <person name="Wang M."/>
            <person name="Wang M."/>
            <person name="Wang L."/>
            <person name="Yao B."/>
        </authorList>
    </citation>
    <scope>NUCLEOTIDE SEQUENCE [LARGE SCALE GENOMIC DNA]</scope>
    <source>
        <strain evidence="1">Wuqing</strain>
    </source>
</reference>
<sequence>MNANGMLLHKRHDGAFNRYHFGNYIDKLFEIIRTLNTEQTLVIRDSVSFTIVKESRYKLARNCIQYSLVEDWEFYEKRFCLALIIEGVGEVSKPDDVKRDLLLKHIGAIHFRSILENFPGRGTEDITFDGFSEEEKLYVPEIRIQ</sequence>
<evidence type="ECO:0000313" key="2">
    <source>
        <dbReference type="Proteomes" id="UP000031668"/>
    </source>
</evidence>
<comment type="caution">
    <text evidence="1">The sequence shown here is derived from an EMBL/GenBank/DDBJ whole genome shotgun (WGS) entry which is preliminary data.</text>
</comment>
<organism evidence="1 2">
    <name type="scientific">Thelohanellus kitauei</name>
    <name type="common">Myxosporean</name>
    <dbReference type="NCBI Taxonomy" id="669202"/>
    <lineage>
        <taxon>Eukaryota</taxon>
        <taxon>Metazoa</taxon>
        <taxon>Cnidaria</taxon>
        <taxon>Myxozoa</taxon>
        <taxon>Myxosporea</taxon>
        <taxon>Bivalvulida</taxon>
        <taxon>Platysporina</taxon>
        <taxon>Myxobolidae</taxon>
        <taxon>Thelohanellus</taxon>
    </lineage>
</organism>